<feature type="coiled-coil region" evidence="2">
    <location>
        <begin position="418"/>
        <end position="445"/>
    </location>
</feature>
<keyword evidence="6" id="KW-1185">Reference proteome</keyword>
<comment type="function">
    <text evidence="2">Involved in bacillithiol (BSH) biosynthesis. May catalyze the last step of the pathway, the addition of cysteine to glucosamine malate (GlcN-Mal) to generate BSH.</text>
</comment>
<keyword evidence="1 2" id="KW-0436">Ligase</keyword>
<dbReference type="EC" id="6.-.-.-" evidence="2"/>
<reference evidence="5 6" key="1">
    <citation type="journal article" date="2017" name="Int. J. Syst. Evol. Microbiol.">
        <title>Solibacillus kalamii sp. nov., isolated from a high-efficiency particulate arrestance filter system used in the International Space Station.</title>
        <authorList>
            <person name="Checinska Sielaff A."/>
            <person name="Kumar R.M."/>
            <person name="Pal D."/>
            <person name="Mayilraj S."/>
            <person name="Venkateswaran K."/>
        </authorList>
    </citation>
    <scope>NUCLEOTIDE SEQUENCE [LARGE SCALE GENOMIC DNA]</scope>
    <source>
        <strain evidence="5 6">ISSFR-015</strain>
    </source>
</reference>
<comment type="caution">
    <text evidence="5">The sequence shown here is derived from an EMBL/GenBank/DDBJ whole genome shotgun (WGS) entry which is preliminary data.</text>
</comment>
<evidence type="ECO:0000313" key="5">
    <source>
        <dbReference type="EMBL" id="OUZ40583.1"/>
    </source>
</evidence>
<dbReference type="RefSeq" id="WP_087615483.1">
    <property type="nucleotide sequence ID" value="NZ_JAFBEY010000002.1"/>
</dbReference>
<dbReference type="Pfam" id="PF24850">
    <property type="entry name" value="CC_BshC"/>
    <property type="match status" value="1"/>
</dbReference>
<evidence type="ECO:0000259" key="3">
    <source>
        <dbReference type="Pfam" id="PF10079"/>
    </source>
</evidence>
<comment type="similarity">
    <text evidence="2">Belongs to the BshC family.</text>
</comment>
<dbReference type="PIRSF" id="PIRSF012535">
    <property type="entry name" value="UCP012535"/>
    <property type="match status" value="1"/>
</dbReference>
<evidence type="ECO:0000256" key="1">
    <source>
        <dbReference type="ARBA" id="ARBA00022598"/>
    </source>
</evidence>
<dbReference type="InterPro" id="IPR055398">
    <property type="entry name" value="Rossmann-like_BshC"/>
</dbReference>
<dbReference type="EMBL" id="NHNT01000001">
    <property type="protein sequence ID" value="OUZ40583.1"/>
    <property type="molecule type" value="Genomic_DNA"/>
</dbReference>
<keyword evidence="2" id="KW-0175">Coiled coil</keyword>
<feature type="domain" description="Bacillithiol biosynthesis BshC N-terminal Rossmann-like" evidence="3">
    <location>
        <begin position="1"/>
        <end position="376"/>
    </location>
</feature>
<protein>
    <recommendedName>
        <fullName evidence="2">Putative cysteine ligase BshC</fullName>
        <ecNumber evidence="2">6.-.-.-</ecNumber>
    </recommendedName>
</protein>
<dbReference type="InterPro" id="IPR055399">
    <property type="entry name" value="CC_BshC"/>
</dbReference>
<dbReference type="NCBIfam" id="TIGR03998">
    <property type="entry name" value="thiol_BshC"/>
    <property type="match status" value="1"/>
</dbReference>
<evidence type="ECO:0000259" key="4">
    <source>
        <dbReference type="Pfam" id="PF24850"/>
    </source>
</evidence>
<dbReference type="HAMAP" id="MF_01867">
    <property type="entry name" value="BshC"/>
    <property type="match status" value="1"/>
</dbReference>
<accession>A0ABX3ZLD3</accession>
<sequence length="538" mass="62242">MELEQINSPVTNKLLADYWSENADIHSFFEYKYNEEAFGQRFAYLKNRTYRSEELAQIIRSYMERYGISEKTAHHLDELEQGAVVVVGGQQAGLLTGPLYSVHKAISVILLAEQQRKILNAPVVPMFWIAGEDHDIEEINHTYTMTNGEVKKRGYSERSKLKKMASTTQLNKEALQQFILNVFKDFGETEHTADLLNSVLSHAENSETFTDFFTLLMNDLFKKHGLLMLDATYEPFRKYEKNYFVQLIEKNESIATGVVAQERKLGEKGYAMPIDASEQNANLFYIKEGERFLLERSGGHFKNVTAHANFSKEELVAIANESPECLSNNVVTRPLMQEMALPVLAFVGGPGELAYWATLKPAFDELQLQMPIFAPRISITLVTRQVDALLEQKELTVTDVLTGKVDEHLAEFVESVKDEQVTRAIEQMQKQMEEQYEQLTSYLQHGNYHVEDLLEKNKNYHERQFQYLRSKLEQQNIEKYEVAIRQYKTIQSLLYPNDSYQERLYNPYLFLNTYGEKLIDNLLELPMNISVKHQLITL</sequence>
<gene>
    <name evidence="2" type="primary">bshC</name>
    <name evidence="5" type="ORF">CBM15_01580</name>
</gene>
<dbReference type="Proteomes" id="UP000196594">
    <property type="component" value="Unassembled WGS sequence"/>
</dbReference>
<name>A0ABX3ZLD3_9BACL</name>
<evidence type="ECO:0000313" key="6">
    <source>
        <dbReference type="Proteomes" id="UP000196594"/>
    </source>
</evidence>
<evidence type="ECO:0000256" key="2">
    <source>
        <dbReference type="HAMAP-Rule" id="MF_01867"/>
    </source>
</evidence>
<dbReference type="InterPro" id="IPR011199">
    <property type="entry name" value="Bacillithiol_biosynth_BshC"/>
</dbReference>
<feature type="domain" description="Bacillithiol biosynthesis BshC C-terminal coiled-coil" evidence="4">
    <location>
        <begin position="379"/>
        <end position="538"/>
    </location>
</feature>
<dbReference type="Pfam" id="PF10079">
    <property type="entry name" value="Rossmann-like_BshC"/>
    <property type="match status" value="1"/>
</dbReference>
<organism evidence="5 6">
    <name type="scientific">Solibacillus kalamii</name>
    <dbReference type="NCBI Taxonomy" id="1748298"/>
    <lineage>
        <taxon>Bacteria</taxon>
        <taxon>Bacillati</taxon>
        <taxon>Bacillota</taxon>
        <taxon>Bacilli</taxon>
        <taxon>Bacillales</taxon>
        <taxon>Caryophanaceae</taxon>
        <taxon>Solibacillus</taxon>
    </lineage>
</organism>
<proteinExistence type="inferred from homology"/>